<evidence type="ECO:0000256" key="1">
    <source>
        <dbReference type="SAM" id="Phobius"/>
    </source>
</evidence>
<keyword evidence="1" id="KW-0812">Transmembrane</keyword>
<protein>
    <submittedName>
        <fullName evidence="2">Uncharacterized protein</fullName>
    </submittedName>
</protein>
<feature type="transmembrane region" description="Helical" evidence="1">
    <location>
        <begin position="105"/>
        <end position="138"/>
    </location>
</feature>
<dbReference type="Proteomes" id="UP000761264">
    <property type="component" value="Unassembled WGS sequence"/>
</dbReference>
<keyword evidence="3" id="KW-1185">Reference proteome</keyword>
<dbReference type="EMBL" id="JAAQPH010000003">
    <property type="protein sequence ID" value="NIA67986.1"/>
    <property type="molecule type" value="Genomic_DNA"/>
</dbReference>
<organism evidence="2 3">
    <name type="scientific">Pelagibius litoralis</name>
    <dbReference type="NCBI Taxonomy" id="374515"/>
    <lineage>
        <taxon>Bacteria</taxon>
        <taxon>Pseudomonadati</taxon>
        <taxon>Pseudomonadota</taxon>
        <taxon>Alphaproteobacteria</taxon>
        <taxon>Rhodospirillales</taxon>
        <taxon>Rhodovibrionaceae</taxon>
        <taxon>Pelagibius</taxon>
    </lineage>
</organism>
<gene>
    <name evidence="2" type="ORF">HBA54_05220</name>
</gene>
<accession>A0A967EV06</accession>
<comment type="caution">
    <text evidence="2">The sequence shown here is derived from an EMBL/GenBank/DDBJ whole genome shotgun (WGS) entry which is preliminary data.</text>
</comment>
<feature type="transmembrane region" description="Helical" evidence="1">
    <location>
        <begin position="67"/>
        <end position="85"/>
    </location>
</feature>
<feature type="transmembrane region" description="Helical" evidence="1">
    <location>
        <begin position="247"/>
        <end position="276"/>
    </location>
</feature>
<proteinExistence type="predicted"/>
<keyword evidence="1" id="KW-0472">Membrane</keyword>
<feature type="transmembrane region" description="Helical" evidence="1">
    <location>
        <begin position="6"/>
        <end position="26"/>
    </location>
</feature>
<feature type="transmembrane region" description="Helical" evidence="1">
    <location>
        <begin position="200"/>
        <end position="227"/>
    </location>
</feature>
<sequence>MSDQETAVALPGLGIAATVSSAYRAVFGQFWPLCKAAALPFFLSLVIGVLGVFVADTHVVLDIGVQLLSLLPLVIFGIAWGRIVLVGPRSGAIPKPLFGRRTGVYFGYILAHMLLIMLPIMGLVIAAVGTAFLTGGFAPGMELESGATQVLWLLPASFLLYLILLYFSARLALVFPAVTLDQKLGLLGSWRLTRGSGFKLYIAMILIVIPVIVSVMIGGAFLGGLVFTNLDQPGLSLITADGGLDLVTLALIAAPATIFSVVVQYVTFGLIVAAFAKAYAQLSGWGGPRQEVLERFE</sequence>
<name>A0A967EV06_9PROT</name>
<evidence type="ECO:0000313" key="3">
    <source>
        <dbReference type="Proteomes" id="UP000761264"/>
    </source>
</evidence>
<feature type="transmembrane region" description="Helical" evidence="1">
    <location>
        <begin position="38"/>
        <end position="55"/>
    </location>
</feature>
<dbReference type="RefSeq" id="WP_167222091.1">
    <property type="nucleotide sequence ID" value="NZ_JAAQPH010000003.1"/>
</dbReference>
<keyword evidence="1" id="KW-1133">Transmembrane helix</keyword>
<evidence type="ECO:0000313" key="2">
    <source>
        <dbReference type="EMBL" id="NIA67986.1"/>
    </source>
</evidence>
<reference evidence="2" key="1">
    <citation type="submission" date="2020-03" db="EMBL/GenBank/DDBJ databases">
        <title>Genome of Pelagibius litoralis DSM 21314T.</title>
        <authorList>
            <person name="Wang G."/>
        </authorList>
    </citation>
    <scope>NUCLEOTIDE SEQUENCE</scope>
    <source>
        <strain evidence="2">DSM 21314</strain>
    </source>
</reference>
<dbReference type="AlphaFoldDB" id="A0A967EV06"/>